<accession>A0A8J0QVR0</accession>
<dbReference type="KEGG" id="xtr:100494191"/>
<dbReference type="GeneID" id="100494191"/>
<dbReference type="AlphaFoldDB" id="A0A8J0QVR0"/>
<dbReference type="Pfam" id="PF00214">
    <property type="entry name" value="Calc_CGRP_IAPP"/>
    <property type="match status" value="1"/>
</dbReference>
<dbReference type="AGR" id="Xenbase:XB-GENE-22067966"/>
<keyword evidence="3" id="KW-0964">Secreted</keyword>
<evidence type="ECO:0000256" key="3">
    <source>
        <dbReference type="ARBA" id="ARBA00022525"/>
    </source>
</evidence>
<keyword evidence="6" id="KW-1185">Reference proteome</keyword>
<keyword evidence="4" id="KW-0732">Signal</keyword>
<evidence type="ECO:0000256" key="5">
    <source>
        <dbReference type="ARBA" id="ARBA00023157"/>
    </source>
</evidence>
<evidence type="ECO:0000313" key="6">
    <source>
        <dbReference type="Proteomes" id="UP000008143"/>
    </source>
</evidence>
<dbReference type="GO" id="GO:0005576">
    <property type="term" value="C:extracellular region"/>
    <property type="evidence" value="ECO:0007669"/>
    <property type="project" value="UniProtKB-SubCell"/>
</dbReference>
<dbReference type="Proteomes" id="UP000008143">
    <property type="component" value="Chromosome 3"/>
</dbReference>
<comment type="subcellular location">
    <subcellularLocation>
        <location evidence="1">Secreted</location>
    </subcellularLocation>
</comment>
<dbReference type="InterPro" id="IPR021116">
    <property type="entry name" value="Calcitonin/adrenomedullin"/>
</dbReference>
<proteinExistence type="inferred from homology"/>
<dbReference type="InterPro" id="IPR051665">
    <property type="entry name" value="Adrenomedullin-reg_peptide"/>
</dbReference>
<dbReference type="OrthoDB" id="9907777at2759"/>
<evidence type="ECO:0000256" key="4">
    <source>
        <dbReference type="ARBA" id="ARBA00022729"/>
    </source>
</evidence>
<evidence type="ECO:0000313" key="8">
    <source>
        <dbReference type="Xenbase" id="XB-GENE-22067966"/>
    </source>
</evidence>
<dbReference type="RefSeq" id="XP_002939417.1">
    <property type="nucleotide sequence ID" value="XM_002939371.5"/>
</dbReference>
<dbReference type="PANTHER" id="PTHR23414">
    <property type="entry name" value="ADRENOMEDULLIN, ADM"/>
    <property type="match status" value="1"/>
</dbReference>
<organism evidence="6 7">
    <name type="scientific">Xenopus tropicalis</name>
    <name type="common">Western clawed frog</name>
    <name type="synonym">Silurana tropicalis</name>
    <dbReference type="NCBI Taxonomy" id="8364"/>
    <lineage>
        <taxon>Eukaryota</taxon>
        <taxon>Metazoa</taxon>
        <taxon>Chordata</taxon>
        <taxon>Craniata</taxon>
        <taxon>Vertebrata</taxon>
        <taxon>Euteleostomi</taxon>
        <taxon>Amphibia</taxon>
        <taxon>Batrachia</taxon>
        <taxon>Anura</taxon>
        <taxon>Pipoidea</taxon>
        <taxon>Pipidae</taxon>
        <taxon>Xenopodinae</taxon>
        <taxon>Xenopus</taxon>
        <taxon>Silurana</taxon>
    </lineage>
</organism>
<evidence type="ECO:0000313" key="7">
    <source>
        <dbReference type="RefSeq" id="XP_002939417.1"/>
    </source>
</evidence>
<dbReference type="Xenbase" id="XB-GENE-22067966">
    <property type="gene designation" value="adm2"/>
</dbReference>
<evidence type="ECO:0000256" key="1">
    <source>
        <dbReference type="ARBA" id="ARBA00004613"/>
    </source>
</evidence>
<protein>
    <submittedName>
        <fullName evidence="7">Protein ADM2</fullName>
    </submittedName>
</protein>
<dbReference type="GO" id="GO:0005179">
    <property type="term" value="F:hormone activity"/>
    <property type="evidence" value="ECO:0007669"/>
    <property type="project" value="InterPro"/>
</dbReference>
<keyword evidence="5" id="KW-1015">Disulfide bond</keyword>
<comment type="similarity">
    <text evidence="2">Belongs to the adrenomedullin family.</text>
</comment>
<dbReference type="CTD" id="79924"/>
<gene>
    <name evidence="7 8" type="primary">adm2</name>
</gene>
<dbReference type="PANTHER" id="PTHR23414:SF2">
    <property type="entry name" value="PROTEIN ADM2"/>
    <property type="match status" value="1"/>
</dbReference>
<sequence length="130" mass="14610">MRSYIAVSLSYISLLCVQHLPGSAPLPSARLLLLPAPREPPDREKRHKEGPLIELSLFTPSVAETKLLNLGTLRRKKRRVRRSHGPRLMRVGCSLGTCQVQILNHRLWQLMGQSGKEDSPIELSNPHSYG</sequence>
<evidence type="ECO:0000256" key="2">
    <source>
        <dbReference type="ARBA" id="ARBA00010575"/>
    </source>
</evidence>
<name>A0A8J0QVR0_XENTR</name>
<reference evidence="7" key="1">
    <citation type="submission" date="2025-08" db="UniProtKB">
        <authorList>
            <consortium name="RefSeq"/>
        </authorList>
    </citation>
    <scope>IDENTIFICATION</scope>
    <source>
        <strain evidence="7">Nigerian</strain>
        <tissue evidence="7">Liver and blood</tissue>
    </source>
</reference>